<evidence type="ECO:0000313" key="3">
    <source>
        <dbReference type="Proteomes" id="UP000322927"/>
    </source>
</evidence>
<dbReference type="Proteomes" id="UP000322927">
    <property type="component" value="Chromosome"/>
</dbReference>
<organism evidence="2 3">
    <name type="scientific">Streptomyces venezuelae</name>
    <dbReference type="NCBI Taxonomy" id="54571"/>
    <lineage>
        <taxon>Bacteria</taxon>
        <taxon>Bacillati</taxon>
        <taxon>Actinomycetota</taxon>
        <taxon>Actinomycetes</taxon>
        <taxon>Kitasatosporales</taxon>
        <taxon>Streptomycetaceae</taxon>
        <taxon>Streptomyces</taxon>
    </lineage>
</organism>
<keyword evidence="1" id="KW-0472">Membrane</keyword>
<evidence type="ECO:0000313" key="2">
    <source>
        <dbReference type="EMBL" id="QES36011.1"/>
    </source>
</evidence>
<proteinExistence type="predicted"/>
<protein>
    <submittedName>
        <fullName evidence="2">Uncharacterized protein</fullName>
    </submittedName>
</protein>
<name>A0A5P2C3Z4_STRVZ</name>
<gene>
    <name evidence="2" type="ORF">DEJ48_23680</name>
</gene>
<feature type="transmembrane region" description="Helical" evidence="1">
    <location>
        <begin position="12"/>
        <end position="31"/>
    </location>
</feature>
<keyword evidence="1" id="KW-0812">Transmembrane</keyword>
<feature type="transmembrane region" description="Helical" evidence="1">
    <location>
        <begin position="51"/>
        <end position="68"/>
    </location>
</feature>
<dbReference type="AlphaFoldDB" id="A0A5P2C3Z4"/>
<reference evidence="2 3" key="1">
    <citation type="submission" date="2018-05" db="EMBL/GenBank/DDBJ databases">
        <title>Streptomyces venezuelae.</title>
        <authorList>
            <person name="Kim W."/>
            <person name="Lee N."/>
            <person name="Cho B.-K."/>
        </authorList>
    </citation>
    <scope>NUCLEOTIDE SEQUENCE [LARGE SCALE GENOMIC DNA]</scope>
    <source>
        <strain evidence="2 3">ATCC 14584</strain>
    </source>
</reference>
<accession>A0A5P2C3Z4</accession>
<evidence type="ECO:0000256" key="1">
    <source>
        <dbReference type="SAM" id="Phobius"/>
    </source>
</evidence>
<keyword evidence="1" id="KW-1133">Transmembrane helix</keyword>
<dbReference type="EMBL" id="CP029192">
    <property type="protein sequence ID" value="QES36011.1"/>
    <property type="molecule type" value="Genomic_DNA"/>
</dbReference>
<sequence>MIVAPTPTCSLGVHFVSVEIGLLTLMLYASGVSVTSPAAVSFSLPFMSERIMGLFFLMGGFLRSPCIFRSPV</sequence>